<evidence type="ECO:0000259" key="14">
    <source>
        <dbReference type="Pfam" id="PF05662"/>
    </source>
</evidence>
<keyword evidence="7" id="KW-0732">Signal</keyword>
<comment type="subcellular location">
    <subcellularLocation>
        <location evidence="2">Cell outer membrane</location>
    </subcellularLocation>
    <subcellularLocation>
        <location evidence="1">Cell surface</location>
    </subcellularLocation>
</comment>
<feature type="region of interest" description="Disordered" evidence="11">
    <location>
        <begin position="1041"/>
        <end position="1060"/>
    </location>
</feature>
<feature type="domain" description="ESPR" evidence="15">
    <location>
        <begin position="1"/>
        <end position="41"/>
    </location>
</feature>
<feature type="domain" description="Trimeric autotransporter adhesin YadA-like head" evidence="13">
    <location>
        <begin position="173"/>
        <end position="197"/>
    </location>
</feature>
<evidence type="ECO:0000256" key="10">
    <source>
        <dbReference type="ARBA" id="ARBA00023237"/>
    </source>
</evidence>
<feature type="domain" description="Trimeric autotransporter adhesin YadA-like head" evidence="13">
    <location>
        <begin position="1077"/>
        <end position="1100"/>
    </location>
</feature>
<accession>A0A246F9G1</accession>
<reference evidence="16 17" key="1">
    <citation type="submission" date="2017-06" db="EMBL/GenBank/DDBJ databases">
        <title>Draft genome of Pseudomonas nitroreducens DF05.</title>
        <authorList>
            <person name="Iyer R."/>
        </authorList>
    </citation>
    <scope>NUCLEOTIDE SEQUENCE [LARGE SCALE GENOMIC DNA]</scope>
    <source>
        <strain evidence="16 17">DF05</strain>
    </source>
</reference>
<feature type="domain" description="Trimeric autotransporter adhesin YadA-like head" evidence="13">
    <location>
        <begin position="1049"/>
        <end position="1075"/>
    </location>
</feature>
<dbReference type="SUPFAM" id="SSF54523">
    <property type="entry name" value="Pili subunits"/>
    <property type="match status" value="1"/>
</dbReference>
<feature type="domain" description="Trimeric autotransporter adhesin YadA-like head" evidence="13">
    <location>
        <begin position="227"/>
        <end position="251"/>
    </location>
</feature>
<evidence type="ECO:0000259" key="13">
    <source>
        <dbReference type="Pfam" id="PF05658"/>
    </source>
</evidence>
<name>A0A246F9G1_PSENT</name>
<evidence type="ECO:0000256" key="4">
    <source>
        <dbReference type="ARBA" id="ARBA00022448"/>
    </source>
</evidence>
<evidence type="ECO:0000256" key="2">
    <source>
        <dbReference type="ARBA" id="ARBA00004442"/>
    </source>
</evidence>
<evidence type="ECO:0000313" key="17">
    <source>
        <dbReference type="Proteomes" id="UP000198145"/>
    </source>
</evidence>
<dbReference type="GO" id="GO:0015031">
    <property type="term" value="P:protein transport"/>
    <property type="evidence" value="ECO:0007669"/>
    <property type="project" value="UniProtKB-KW"/>
</dbReference>
<feature type="domain" description="Trimeric autotransporter adhesin YadA-like head" evidence="13">
    <location>
        <begin position="306"/>
        <end position="330"/>
    </location>
</feature>
<keyword evidence="10" id="KW-0998">Cell outer membrane</keyword>
<keyword evidence="5" id="KW-1134">Transmembrane beta strand</keyword>
<dbReference type="GO" id="GO:0009986">
    <property type="term" value="C:cell surface"/>
    <property type="evidence" value="ECO:0007669"/>
    <property type="project" value="UniProtKB-SubCell"/>
</dbReference>
<evidence type="ECO:0000259" key="15">
    <source>
        <dbReference type="Pfam" id="PF13018"/>
    </source>
</evidence>
<dbReference type="Proteomes" id="UP000198145">
    <property type="component" value="Unassembled WGS sequence"/>
</dbReference>
<evidence type="ECO:0000256" key="7">
    <source>
        <dbReference type="ARBA" id="ARBA00022729"/>
    </source>
</evidence>
<comment type="caution">
    <text evidence="16">The sequence shown here is derived from an EMBL/GenBank/DDBJ whole genome shotgun (WGS) entry which is preliminary data.</text>
</comment>
<dbReference type="Pfam" id="PF13018">
    <property type="entry name" value="ESPR"/>
    <property type="match status" value="1"/>
</dbReference>
<evidence type="ECO:0000313" key="16">
    <source>
        <dbReference type="EMBL" id="OWP50891.1"/>
    </source>
</evidence>
<evidence type="ECO:0000256" key="1">
    <source>
        <dbReference type="ARBA" id="ARBA00004241"/>
    </source>
</evidence>
<feature type="domain" description="Trimeric autotransporter adhesin YadA-like head" evidence="13">
    <location>
        <begin position="903"/>
        <end position="929"/>
    </location>
</feature>
<gene>
    <name evidence="16" type="ORF">CEG18_08425</name>
</gene>
<feature type="domain" description="Trimeric autotransporter adhesin YadA-like head" evidence="13">
    <location>
        <begin position="274"/>
        <end position="299"/>
    </location>
</feature>
<organism evidence="16 17">
    <name type="scientific">Pseudomonas nitroreducens</name>
    <dbReference type="NCBI Taxonomy" id="46680"/>
    <lineage>
        <taxon>Bacteria</taxon>
        <taxon>Pseudomonadati</taxon>
        <taxon>Pseudomonadota</taxon>
        <taxon>Gammaproteobacteria</taxon>
        <taxon>Pseudomonadales</taxon>
        <taxon>Pseudomonadaceae</taxon>
        <taxon>Pseudomonas</taxon>
    </lineage>
</organism>
<dbReference type="Gene3D" id="1.20.5.170">
    <property type="match status" value="4"/>
</dbReference>
<dbReference type="InterPro" id="IPR005594">
    <property type="entry name" value="YadA_C"/>
</dbReference>
<evidence type="ECO:0000256" key="6">
    <source>
        <dbReference type="ARBA" id="ARBA00022692"/>
    </source>
</evidence>
<keyword evidence="4" id="KW-0813">Transport</keyword>
<sequence>MNKVYRVIWSVAQQSWVVASELVAKRGKGCGSDRSSSSQGAGADCHRAGLKETFASLAGSARTLLTSMVGSLTAALLGMTLVETASAGPAYKVGGGTYDSVYTDYYQYAFRTSSYAPIKAWDNQYALGSYVSIGAYASTAVNEADDNIFKLDGYAAGGRGGGVAVGDSASVVGETGVAIGAHAQALRNFSLALGGNSTANGLGSIAMGREALANGNYSVAQGFVATATGTGAIGLGQSATASGLRSIAIGTSGQLSSAGNTVADATYLNQATNAAGADAVSIGTGASTAANNSLALGVRAETTLAGTNGVAIGNGSKVSASNGIAIGNGSVASGVNSLSVGTGNQVSGSGSGAFGDPTTITGSNSYSVGNDNNISGSGSFVFGNTSVVQASNSALIGSNGSLASGQTDVFALGNNIISTVSNSVALGSNSAMISATGATTAGIGRYDSATVGGRTYTFAGSTPVGVVSVGSVGAERRVQNVAAGQLSATSTDAVNGSQLFATNQQTTENTDGINALGGRMTSAEGSIGGLQTRMTAAEVTAETHTGQIGSLLQDAMQWNAAIDAYDAGHGTAQSRKITNVAAGDLSAGSVDAVNGGQLFSTNQQVANNAASISELDGRVTTNEGDISSLQSMVDNISSGTIGLVQQSAAGENLTVGKDTDGLAVDFNGKAGARKLLNVADGNVASDSKEAVNGSQLFGVSQSVASAMGGGSVVNADGSTSAPTYTVTNADGTTSTLSNVGDVISNIDSRTAQNTTDIAGNTASISDLDARVTDNTSSIGTINDQISSGTIGLVQQSAAGENLTVGKDTDGLAVDFKGKAGARKLVNVADGALASDSTEAVNGGQLFETNAKVAVIDRRMTNLEGSVMSLSNGNGIKYFHTNSMKVDSISAGADAIAAGGNAKASGVGSVAMGADSEAIADGSVALGSGASDGARGAESYSGKYSGVDNNSSGTLSVGNAATGESRTISNVADARQATDAVNLRQLDGAVAESKSYTDSKLDGVTGKLDNTIADVGNRVSKVEGDVGGVQNGTDGMFQVKNNQNLPKPKATGNNSAAGGAGAEAVADNSTAIGTNAKARGANSVAVGANSVAERDNSVAVGGTGTERQITHVAAGTERTDAANVGQVNDALTALSTQSNQRYNDLKKDISEQDDRLSAGIAGAIAIASLSQPIVNGGSTTAVGMGAYNGQGALSVGVSHMSNDGKWTTKVGGSADTQGRFQMGGSVGYNW</sequence>
<keyword evidence="9" id="KW-0472">Membrane</keyword>
<feature type="domain" description="Trimeric autotransporter adhesin YadA-like stalk" evidence="14">
    <location>
        <begin position="823"/>
        <end position="853"/>
    </location>
</feature>
<evidence type="ECO:0000256" key="11">
    <source>
        <dbReference type="SAM" id="MobiDB-lite"/>
    </source>
</evidence>
<feature type="domain" description="Trimeric autotransporter adhesin YadA-like stalk" evidence="14">
    <location>
        <begin position="1107"/>
        <end position="1145"/>
    </location>
</feature>
<dbReference type="RefSeq" id="WP_088417092.1">
    <property type="nucleotide sequence ID" value="NZ_NJBA01000003.1"/>
</dbReference>
<feature type="domain" description="Trimeric autotransporter adhesin YadA-like stalk" evidence="14">
    <location>
        <begin position="576"/>
        <end position="612"/>
    </location>
</feature>
<feature type="compositionally biased region" description="Low complexity" evidence="11">
    <location>
        <begin position="1049"/>
        <end position="1060"/>
    </location>
</feature>
<evidence type="ECO:0000259" key="12">
    <source>
        <dbReference type="Pfam" id="PF03895"/>
    </source>
</evidence>
<evidence type="ECO:0000256" key="3">
    <source>
        <dbReference type="ARBA" id="ARBA00005848"/>
    </source>
</evidence>
<evidence type="ECO:0000256" key="5">
    <source>
        <dbReference type="ARBA" id="ARBA00022452"/>
    </source>
</evidence>
<evidence type="ECO:0008006" key="18">
    <source>
        <dbReference type="Google" id="ProtNLM"/>
    </source>
</evidence>
<dbReference type="InterPro" id="IPR008635">
    <property type="entry name" value="Coiled_stalk_dom"/>
</dbReference>
<dbReference type="InterPro" id="IPR008640">
    <property type="entry name" value="Adhesin_Head_dom"/>
</dbReference>
<dbReference type="GO" id="GO:0009279">
    <property type="term" value="C:cell outer membrane"/>
    <property type="evidence" value="ECO:0007669"/>
    <property type="project" value="UniProtKB-SubCell"/>
</dbReference>
<dbReference type="Pfam" id="PF05662">
    <property type="entry name" value="YadA_stalk"/>
    <property type="match status" value="6"/>
</dbReference>
<dbReference type="Pfam" id="PF03895">
    <property type="entry name" value="YadA_anchor"/>
    <property type="match status" value="1"/>
</dbReference>
<keyword evidence="6" id="KW-0812">Transmembrane</keyword>
<evidence type="ECO:0000256" key="9">
    <source>
        <dbReference type="ARBA" id="ARBA00023136"/>
    </source>
</evidence>
<dbReference type="EMBL" id="NJBA01000003">
    <property type="protein sequence ID" value="OWP50891.1"/>
    <property type="molecule type" value="Genomic_DNA"/>
</dbReference>
<proteinExistence type="inferred from homology"/>
<dbReference type="AlphaFoldDB" id="A0A246F9G1"/>
<dbReference type="Gene3D" id="3.30.1300.30">
    <property type="entry name" value="GSPII I/J protein-like"/>
    <property type="match status" value="1"/>
</dbReference>
<dbReference type="Gene3D" id="2.150.10.10">
    <property type="entry name" value="Serralysin-like metalloprotease, C-terminal"/>
    <property type="match status" value="4"/>
</dbReference>
<dbReference type="InterPro" id="IPR045584">
    <property type="entry name" value="Pilin-like"/>
</dbReference>
<dbReference type="InterPro" id="IPR024973">
    <property type="entry name" value="ESPR"/>
</dbReference>
<feature type="domain" description="Trimeric autotransporter adhesin YadA-like head" evidence="13">
    <location>
        <begin position="199"/>
        <end position="220"/>
    </location>
</feature>
<feature type="domain" description="Trimeric autotransporter adhesin YadA-like stalk" evidence="14">
    <location>
        <begin position="477"/>
        <end position="516"/>
    </location>
</feature>
<feature type="domain" description="Trimeric autotransporter adhesin YadA-like stalk" evidence="14">
    <location>
        <begin position="967"/>
        <end position="1005"/>
    </location>
</feature>
<protein>
    <recommendedName>
        <fullName evidence="18">Adhesin</fullName>
    </recommendedName>
</protein>
<dbReference type="CDD" id="cd12820">
    <property type="entry name" value="LbR_YadA-like"/>
    <property type="match status" value="2"/>
</dbReference>
<feature type="domain" description="Trimeric autotransporter adhesin YadA-like stalk" evidence="14">
    <location>
        <begin position="676"/>
        <end position="716"/>
    </location>
</feature>
<evidence type="ECO:0000256" key="8">
    <source>
        <dbReference type="ARBA" id="ARBA00022927"/>
    </source>
</evidence>
<keyword evidence="8" id="KW-0653">Protein transport</keyword>
<feature type="domain" description="Trimeric autotransporter adhesin YadA-like C-terminal membrane anchor" evidence="12">
    <location>
        <begin position="1174"/>
        <end position="1229"/>
    </location>
</feature>
<comment type="similarity">
    <text evidence="3">Belongs to the autotransporter-2 (AT-2) (TC 1.B.40) family.</text>
</comment>
<dbReference type="Pfam" id="PF05658">
    <property type="entry name" value="YadA_head"/>
    <property type="match status" value="8"/>
</dbReference>
<dbReference type="InterPro" id="IPR011049">
    <property type="entry name" value="Serralysin-like_metalloprot_C"/>
</dbReference>
<dbReference type="Gene3D" id="4.10.80.270">
    <property type="match status" value="1"/>
</dbReference>
<dbReference type="SUPFAM" id="SSF101967">
    <property type="entry name" value="Adhesin YadA, collagen-binding domain"/>
    <property type="match status" value="5"/>
</dbReference>